<reference evidence="1 2" key="1">
    <citation type="submission" date="2019-05" db="EMBL/GenBank/DDBJ databases">
        <title>Another draft genome of Portunus trituberculatus and its Hox gene families provides insights of decapod evolution.</title>
        <authorList>
            <person name="Jeong J.-H."/>
            <person name="Song I."/>
            <person name="Kim S."/>
            <person name="Choi T."/>
            <person name="Kim D."/>
            <person name="Ryu S."/>
            <person name="Kim W."/>
        </authorList>
    </citation>
    <scope>NUCLEOTIDE SEQUENCE [LARGE SCALE GENOMIC DNA]</scope>
    <source>
        <tissue evidence="1">Muscle</tissue>
    </source>
</reference>
<name>A0A5B7IV61_PORTR</name>
<proteinExistence type="predicted"/>
<dbReference type="AlphaFoldDB" id="A0A5B7IV61"/>
<keyword evidence="2" id="KW-1185">Reference proteome</keyword>
<evidence type="ECO:0000313" key="2">
    <source>
        <dbReference type="Proteomes" id="UP000324222"/>
    </source>
</evidence>
<accession>A0A5B7IV61</accession>
<dbReference type="EMBL" id="VSRR010078087">
    <property type="protein sequence ID" value="MPC88530.1"/>
    <property type="molecule type" value="Genomic_DNA"/>
</dbReference>
<protein>
    <submittedName>
        <fullName evidence="1">Uncharacterized protein</fullName>
    </submittedName>
</protein>
<gene>
    <name evidence="1" type="ORF">E2C01_083437</name>
</gene>
<comment type="caution">
    <text evidence="1">The sequence shown here is derived from an EMBL/GenBank/DDBJ whole genome shotgun (WGS) entry which is preliminary data.</text>
</comment>
<dbReference type="Proteomes" id="UP000324222">
    <property type="component" value="Unassembled WGS sequence"/>
</dbReference>
<evidence type="ECO:0000313" key="1">
    <source>
        <dbReference type="EMBL" id="MPC88530.1"/>
    </source>
</evidence>
<sequence>MDAPIESLIKGHGVISSLRVKGTRHDLPFPWDLSLGASPSNPTLSMPPFSTPFSSLHLRILVIPKPWNSVASELVLVE</sequence>
<organism evidence="1 2">
    <name type="scientific">Portunus trituberculatus</name>
    <name type="common">Swimming crab</name>
    <name type="synonym">Neptunus trituberculatus</name>
    <dbReference type="NCBI Taxonomy" id="210409"/>
    <lineage>
        <taxon>Eukaryota</taxon>
        <taxon>Metazoa</taxon>
        <taxon>Ecdysozoa</taxon>
        <taxon>Arthropoda</taxon>
        <taxon>Crustacea</taxon>
        <taxon>Multicrustacea</taxon>
        <taxon>Malacostraca</taxon>
        <taxon>Eumalacostraca</taxon>
        <taxon>Eucarida</taxon>
        <taxon>Decapoda</taxon>
        <taxon>Pleocyemata</taxon>
        <taxon>Brachyura</taxon>
        <taxon>Eubrachyura</taxon>
        <taxon>Portunoidea</taxon>
        <taxon>Portunidae</taxon>
        <taxon>Portuninae</taxon>
        <taxon>Portunus</taxon>
    </lineage>
</organism>